<evidence type="ECO:0000313" key="3">
    <source>
        <dbReference type="EMBL" id="MBO1324980.1"/>
    </source>
</evidence>
<accession>A0A939HIF2</accession>
<sequence length="125" mass="12927">MSFKFHSLLLGTALVATPALALAQAGSNTAPTANSAASQVGKSPPAAQDKSGKRVEPSDKLWNNPRTVDEQPGTQPPPNNKPADSSETTKAPLAPSHTTQPGKYKSGTGTYPKTTPPHAETSPEN</sequence>
<feature type="compositionally biased region" description="Basic and acidic residues" evidence="1">
    <location>
        <begin position="50"/>
        <end position="59"/>
    </location>
</feature>
<dbReference type="Proteomes" id="UP000664073">
    <property type="component" value="Unassembled WGS sequence"/>
</dbReference>
<keyword evidence="2" id="KW-0732">Signal</keyword>
<reference evidence="3" key="1">
    <citation type="submission" date="2021-03" db="EMBL/GenBank/DDBJ databases">
        <title>The complete genome sequence of Acetobacter sp. TBRC 12339.</title>
        <authorList>
            <person name="Charoenyingcharoen P."/>
            <person name="Yukphan P."/>
        </authorList>
    </citation>
    <scope>NUCLEOTIDE SEQUENCE</scope>
    <source>
        <strain evidence="3">TBRC 12339</strain>
    </source>
</reference>
<feature type="compositionally biased region" description="Low complexity" evidence="1">
    <location>
        <begin position="25"/>
        <end position="38"/>
    </location>
</feature>
<comment type="caution">
    <text evidence="3">The sequence shown here is derived from an EMBL/GenBank/DDBJ whole genome shotgun (WGS) entry which is preliminary data.</text>
</comment>
<keyword evidence="4" id="KW-1185">Reference proteome</keyword>
<organism evidence="3 4">
    <name type="scientific">Acetobacter garciniae</name>
    <dbReference type="NCBI Taxonomy" id="2817435"/>
    <lineage>
        <taxon>Bacteria</taxon>
        <taxon>Pseudomonadati</taxon>
        <taxon>Pseudomonadota</taxon>
        <taxon>Alphaproteobacteria</taxon>
        <taxon>Acetobacterales</taxon>
        <taxon>Acetobacteraceae</taxon>
        <taxon>Acetobacter</taxon>
    </lineage>
</organism>
<feature type="signal peptide" evidence="2">
    <location>
        <begin position="1"/>
        <end position="21"/>
    </location>
</feature>
<evidence type="ECO:0000313" key="4">
    <source>
        <dbReference type="Proteomes" id="UP000664073"/>
    </source>
</evidence>
<gene>
    <name evidence="3" type="ORF">J2D77_07455</name>
</gene>
<feature type="compositionally biased region" description="Polar residues" evidence="1">
    <location>
        <begin position="96"/>
        <end position="113"/>
    </location>
</feature>
<feature type="chain" id="PRO_5037067657" evidence="2">
    <location>
        <begin position="22"/>
        <end position="125"/>
    </location>
</feature>
<dbReference type="EMBL" id="JAFVMH010000002">
    <property type="protein sequence ID" value="MBO1324980.1"/>
    <property type="molecule type" value="Genomic_DNA"/>
</dbReference>
<feature type="region of interest" description="Disordered" evidence="1">
    <location>
        <begin position="25"/>
        <end position="125"/>
    </location>
</feature>
<proteinExistence type="predicted"/>
<dbReference type="RefSeq" id="WP_207845598.1">
    <property type="nucleotide sequence ID" value="NZ_JAFVMH010000002.1"/>
</dbReference>
<evidence type="ECO:0000256" key="2">
    <source>
        <dbReference type="SAM" id="SignalP"/>
    </source>
</evidence>
<dbReference type="AlphaFoldDB" id="A0A939HIF2"/>
<evidence type="ECO:0000256" key="1">
    <source>
        <dbReference type="SAM" id="MobiDB-lite"/>
    </source>
</evidence>
<name>A0A939HIF2_9PROT</name>
<protein>
    <submittedName>
        <fullName evidence="3">Uncharacterized protein</fullName>
    </submittedName>
</protein>